<feature type="region of interest" description="Disordered" evidence="1">
    <location>
        <begin position="70"/>
        <end position="98"/>
    </location>
</feature>
<dbReference type="OrthoDB" id="10264923at2759"/>
<dbReference type="KEGG" id="ngr:NAEGRDRAFT_75832"/>
<keyword evidence="2" id="KW-0812">Transmembrane</keyword>
<keyword evidence="2" id="KW-1133">Transmembrane helix</keyword>
<dbReference type="EMBL" id="GG738929">
    <property type="protein sequence ID" value="EFC36561.1"/>
    <property type="molecule type" value="Genomic_DNA"/>
</dbReference>
<accession>D2W361</accession>
<organism evidence="4">
    <name type="scientific">Naegleria gruberi</name>
    <name type="common">Amoeba</name>
    <dbReference type="NCBI Taxonomy" id="5762"/>
    <lineage>
        <taxon>Eukaryota</taxon>
        <taxon>Discoba</taxon>
        <taxon>Heterolobosea</taxon>
        <taxon>Tetramitia</taxon>
        <taxon>Eutetramitia</taxon>
        <taxon>Vahlkampfiidae</taxon>
        <taxon>Naegleria</taxon>
    </lineage>
</organism>
<keyword evidence="4" id="KW-1185">Reference proteome</keyword>
<dbReference type="RefSeq" id="XP_002669305.1">
    <property type="nucleotide sequence ID" value="XM_002669259.1"/>
</dbReference>
<dbReference type="VEuPathDB" id="AmoebaDB:NAEGRDRAFT_75832"/>
<dbReference type="OMA" id="GERPHYF"/>
<evidence type="ECO:0000256" key="1">
    <source>
        <dbReference type="SAM" id="MobiDB-lite"/>
    </source>
</evidence>
<dbReference type="AlphaFoldDB" id="D2W361"/>
<protein>
    <submittedName>
        <fullName evidence="3">Predicted protein</fullName>
    </submittedName>
</protein>
<feature type="transmembrane region" description="Helical" evidence="2">
    <location>
        <begin position="33"/>
        <end position="52"/>
    </location>
</feature>
<name>D2W361_NAEGR</name>
<dbReference type="GeneID" id="8856548"/>
<dbReference type="Proteomes" id="UP000006671">
    <property type="component" value="Unassembled WGS sequence"/>
</dbReference>
<gene>
    <name evidence="3" type="ORF">NAEGRDRAFT_75832</name>
</gene>
<reference evidence="3 4" key="1">
    <citation type="journal article" date="2010" name="Cell">
        <title>The genome of Naegleria gruberi illuminates early eukaryotic versatility.</title>
        <authorList>
            <person name="Fritz-Laylin L.K."/>
            <person name="Prochnik S.E."/>
            <person name="Ginger M.L."/>
            <person name="Dacks J.B."/>
            <person name="Carpenter M.L."/>
            <person name="Field M.C."/>
            <person name="Kuo A."/>
            <person name="Paredez A."/>
            <person name="Chapman J."/>
            <person name="Pham J."/>
            <person name="Shu S."/>
            <person name="Neupane R."/>
            <person name="Cipriano M."/>
            <person name="Mancuso J."/>
            <person name="Tu H."/>
            <person name="Salamov A."/>
            <person name="Lindquist E."/>
            <person name="Shapiro H."/>
            <person name="Lucas S."/>
            <person name="Grigoriev I.V."/>
            <person name="Cande W.Z."/>
            <person name="Fulton C."/>
            <person name="Rokhsar D.S."/>
            <person name="Dawson S.C."/>
        </authorList>
    </citation>
    <scope>NUCLEOTIDE SEQUENCE [LARGE SCALE GENOMIC DNA]</scope>
    <source>
        <strain evidence="3 4">NEG-M</strain>
    </source>
</reference>
<keyword evidence="2" id="KW-0472">Membrane</keyword>
<sequence length="266" mass="30518">MIEKLNQLFNSLMSSQQKMSELSLFGKLSSSSSLTQILIFIISIITGGFRYYQTINNNRKSITFNSIPSLQSSNNNNNNNLSSSSITSSNVNNQQQQQIRKVLTSPYFGERPHYFLPPSDVEQYRKTISNNSNNSNNSNSNNNNNNIKKQIEHYYIPYPNDPPHTFPSIKARNLFTKSPKKLSQIYIERIDPINRSNLRTGAKLKVPLQQLEERFRTVYSNANENGLEITINSKSDKPFEKLGHFKNDHVYDFHSTDGLLSPPLYK</sequence>
<dbReference type="InParanoid" id="D2W361"/>
<evidence type="ECO:0000256" key="2">
    <source>
        <dbReference type="SAM" id="Phobius"/>
    </source>
</evidence>
<proteinExistence type="predicted"/>
<evidence type="ECO:0000313" key="4">
    <source>
        <dbReference type="Proteomes" id="UP000006671"/>
    </source>
</evidence>
<evidence type="ECO:0000313" key="3">
    <source>
        <dbReference type="EMBL" id="EFC36561.1"/>
    </source>
</evidence>